<name>A0A644VQM5_9ZZZZ</name>
<accession>A0A644VQM5</accession>
<protein>
    <recommendedName>
        <fullName evidence="2">DUF2939 domain-containing protein</fullName>
    </recommendedName>
</protein>
<sequence length="342" mass="38682">MKNRWKYLIALLLVLLIAAGVYFFFSANNKKSPEYSLTLLQTAINSNDWDAVEKRMDMNTFYGQVFDDVIAPTMRPTNDGFTNDFFSGILQNVKATFISSMTEYTKEFVTKNSADKTLTLPEQVFARKFIGIINLKNATYKKYSNVKIHGSTSTVDITINDKTLDKDFLIQVSMKKLPDDTWQLVKILNVTDLLSNIKKAQAEKLVALNKPLSEEIANQISISKGKFDIKTRANPWHSTAFIYNPLVTFKSDTQIASFIGQVQVLGKNDDPLFTQKYIVNGPFPIGAKQDYSFSWTLNPFVPGEKALIEANKNDLKLKETILGIKFIDGKNLQILEQIPEAD</sequence>
<reference evidence="1" key="1">
    <citation type="submission" date="2019-08" db="EMBL/GenBank/DDBJ databases">
        <authorList>
            <person name="Kucharzyk K."/>
            <person name="Murdoch R.W."/>
            <person name="Higgins S."/>
            <person name="Loffler F."/>
        </authorList>
    </citation>
    <scope>NUCLEOTIDE SEQUENCE</scope>
</reference>
<comment type="caution">
    <text evidence="1">The sequence shown here is derived from an EMBL/GenBank/DDBJ whole genome shotgun (WGS) entry which is preliminary data.</text>
</comment>
<dbReference type="EMBL" id="VSSQ01000400">
    <property type="protein sequence ID" value="MPL93688.1"/>
    <property type="molecule type" value="Genomic_DNA"/>
</dbReference>
<organism evidence="1">
    <name type="scientific">bioreactor metagenome</name>
    <dbReference type="NCBI Taxonomy" id="1076179"/>
    <lineage>
        <taxon>unclassified sequences</taxon>
        <taxon>metagenomes</taxon>
        <taxon>ecological metagenomes</taxon>
    </lineage>
</organism>
<dbReference type="AlphaFoldDB" id="A0A644VQM5"/>
<evidence type="ECO:0000313" key="1">
    <source>
        <dbReference type="EMBL" id="MPL93688.1"/>
    </source>
</evidence>
<proteinExistence type="predicted"/>
<evidence type="ECO:0008006" key="2">
    <source>
        <dbReference type="Google" id="ProtNLM"/>
    </source>
</evidence>
<gene>
    <name evidence="1" type="ORF">SDC9_39830</name>
</gene>